<sequence length="217" mass="25505">MNSPQIDDIILELSSIHHQLNILLFNNTLKKIKINVADNIRAKNKLTKGHFEAFSNWEDSGMQITIWTLSLNGDPYSVIEVLIHEMIHQWNFQNSIKDVENNGRHNKNFRDTALKYGLELPKTIRGKGTNDHGKGFNRTTLSNYLRDIIKNKLDFNWKVLEFKHKYAINYSPTNYKKRYRYNCLCNSRDKNTYMVKFTSSILLNIKCLDCNNIFKVD</sequence>
<dbReference type="EMBL" id="CP038013">
    <property type="protein sequence ID" value="QBQ07711.1"/>
    <property type="molecule type" value="Genomic_DNA"/>
</dbReference>
<organism evidence="2 3">
    <name type="scientific">Spiroplasma gladiatoris</name>
    <dbReference type="NCBI Taxonomy" id="2143"/>
    <lineage>
        <taxon>Bacteria</taxon>
        <taxon>Bacillati</taxon>
        <taxon>Mycoplasmatota</taxon>
        <taxon>Mollicutes</taxon>
        <taxon>Entomoplasmatales</taxon>
        <taxon>Spiroplasmataceae</taxon>
        <taxon>Spiroplasma</taxon>
    </lineage>
</organism>
<evidence type="ECO:0000313" key="3">
    <source>
        <dbReference type="Proteomes" id="UP000294309"/>
    </source>
</evidence>
<dbReference type="AlphaFoldDB" id="A0A4P7AHU0"/>
<dbReference type="GO" id="GO:0006950">
    <property type="term" value="P:response to stress"/>
    <property type="evidence" value="ECO:0007669"/>
    <property type="project" value="UniProtKB-ARBA"/>
</dbReference>
<proteinExistence type="predicted"/>
<evidence type="ECO:0000313" key="2">
    <source>
        <dbReference type="EMBL" id="QBQ07711.1"/>
    </source>
</evidence>
<name>A0A4P7AHU0_9MOLU</name>
<feature type="domain" description="SprT-like" evidence="1">
    <location>
        <begin position="16"/>
        <end position="115"/>
    </location>
</feature>
<keyword evidence="3" id="KW-1185">Reference proteome</keyword>
<protein>
    <recommendedName>
        <fullName evidence="1">SprT-like domain-containing protein</fullName>
    </recommendedName>
</protein>
<dbReference type="KEGG" id="sgq:SGLAD_v1c05120"/>
<dbReference type="Pfam" id="PF10263">
    <property type="entry name" value="SprT-like"/>
    <property type="match status" value="1"/>
</dbReference>
<dbReference type="OrthoDB" id="9787302at2"/>
<accession>A0A4P7AHU0</accession>
<dbReference type="RefSeq" id="WP_134297500.1">
    <property type="nucleotide sequence ID" value="NZ_CP038013.1"/>
</dbReference>
<dbReference type="InterPro" id="IPR006640">
    <property type="entry name" value="SprT-like_domain"/>
</dbReference>
<gene>
    <name evidence="2" type="ORF">SGLAD_v1c05120</name>
</gene>
<evidence type="ECO:0000259" key="1">
    <source>
        <dbReference type="Pfam" id="PF10263"/>
    </source>
</evidence>
<dbReference type="Proteomes" id="UP000294309">
    <property type="component" value="Chromosome"/>
</dbReference>
<reference evidence="2 3" key="1">
    <citation type="submission" date="2019-03" db="EMBL/GenBank/DDBJ databases">
        <title>Complete genome sequence of Spiroplasma gladiatoris TG-1 (DSM 22552).</title>
        <authorList>
            <person name="Lin Y.-C."/>
            <person name="Chou L."/>
            <person name="Kuo C.-H."/>
        </authorList>
    </citation>
    <scope>NUCLEOTIDE SEQUENCE [LARGE SCALE GENOMIC DNA]</scope>
    <source>
        <strain evidence="2 3">TG-1</strain>
    </source>
</reference>